<organism evidence="1 2">
    <name type="scientific">Vibrio scophthalmi</name>
    <dbReference type="NCBI Taxonomy" id="45658"/>
    <lineage>
        <taxon>Bacteria</taxon>
        <taxon>Pseudomonadati</taxon>
        <taxon>Pseudomonadota</taxon>
        <taxon>Gammaproteobacteria</taxon>
        <taxon>Vibrionales</taxon>
        <taxon>Vibrionaceae</taxon>
        <taxon>Vibrio</taxon>
    </lineage>
</organism>
<dbReference type="EMBL" id="CP016416">
    <property type="protein sequence ID" value="ANU39437.1"/>
    <property type="molecule type" value="Genomic_DNA"/>
</dbReference>
<geneLocation type="plasmid" evidence="2">
    <name>pvs127</name>
</geneLocation>
<protein>
    <submittedName>
        <fullName evidence="1">Uncharacterized protein</fullName>
    </submittedName>
</protein>
<evidence type="ECO:0000313" key="1">
    <source>
        <dbReference type="EMBL" id="ANU39437.1"/>
    </source>
</evidence>
<accession>A0A1C7FIC4</accession>
<dbReference type="Proteomes" id="UP000092528">
    <property type="component" value="Plasmid pVS127"/>
</dbReference>
<keyword evidence="1" id="KW-0614">Plasmid</keyword>
<gene>
    <name evidence="1" type="ORF">VSVS05_04402</name>
</gene>
<evidence type="ECO:0000313" key="2">
    <source>
        <dbReference type="Proteomes" id="UP000092528"/>
    </source>
</evidence>
<keyword evidence="2" id="KW-1185">Reference proteome</keyword>
<dbReference type="AlphaFoldDB" id="A0A1C7FIC4"/>
<sequence length="76" mass="8985">MNLVDQLLSQIEAIPDDSLRRSKLDPYQNEILFLRQHHLSYRAIAIWLNVHKSINISTSQLAHCIKYRWKKTQNGL</sequence>
<proteinExistence type="predicted"/>
<reference evidence="1 2" key="1">
    <citation type="submission" date="2016-07" db="EMBL/GenBank/DDBJ databases">
        <title>Genome sequencing of Vibrio scophthalmi strain VS-05, an isolated from Paralichthys olivaceus.</title>
        <authorList>
            <person name="Han H.-J."/>
        </authorList>
    </citation>
    <scope>NUCLEOTIDE SEQUENCE [LARGE SCALE GENOMIC DNA]</scope>
    <source>
        <strain evidence="1 2">VS-05</strain>
        <plasmid evidence="2">pvs127</plasmid>
    </source>
</reference>
<name>A0A1C7FIC4_9VIBR</name>